<gene>
    <name evidence="1" type="ORF">Fcan01_13697</name>
</gene>
<proteinExistence type="predicted"/>
<dbReference type="AlphaFoldDB" id="A0A226E0T9"/>
<sequence>MQSVRFRVDDLFPILKEWKELRDIGVAMSTFGTVEIVQAFKQTELMNREIIQNFIHDFDVDDQLYFFSEIQNLTLHLASVNNIRNLERTNNVNKAAMDAVILTASKLQSFRLSDFQGHIFLTRVAPFLQNLTVEKQNFDELSETGSTVARNLKIKL</sequence>
<comment type="caution">
    <text evidence="1">The sequence shown here is derived from an EMBL/GenBank/DDBJ whole genome shotgun (WGS) entry which is preliminary data.</text>
</comment>
<dbReference type="Proteomes" id="UP000198287">
    <property type="component" value="Unassembled WGS sequence"/>
</dbReference>
<accession>A0A226E0T9</accession>
<organism evidence="1 2">
    <name type="scientific">Folsomia candida</name>
    <name type="common">Springtail</name>
    <dbReference type="NCBI Taxonomy" id="158441"/>
    <lineage>
        <taxon>Eukaryota</taxon>
        <taxon>Metazoa</taxon>
        <taxon>Ecdysozoa</taxon>
        <taxon>Arthropoda</taxon>
        <taxon>Hexapoda</taxon>
        <taxon>Collembola</taxon>
        <taxon>Entomobryomorpha</taxon>
        <taxon>Isotomoidea</taxon>
        <taxon>Isotomidae</taxon>
        <taxon>Proisotominae</taxon>
        <taxon>Folsomia</taxon>
    </lineage>
</organism>
<reference evidence="1 2" key="1">
    <citation type="submission" date="2015-12" db="EMBL/GenBank/DDBJ databases">
        <title>The genome of Folsomia candida.</title>
        <authorList>
            <person name="Faddeeva A."/>
            <person name="Derks M.F."/>
            <person name="Anvar Y."/>
            <person name="Smit S."/>
            <person name="Van Straalen N."/>
            <person name="Roelofs D."/>
        </authorList>
    </citation>
    <scope>NUCLEOTIDE SEQUENCE [LARGE SCALE GENOMIC DNA]</scope>
    <source>
        <strain evidence="1 2">VU population</strain>
        <tissue evidence="1">Whole body</tissue>
    </source>
</reference>
<evidence type="ECO:0000313" key="2">
    <source>
        <dbReference type="Proteomes" id="UP000198287"/>
    </source>
</evidence>
<protein>
    <submittedName>
        <fullName evidence="1">Uncharacterized protein</fullName>
    </submittedName>
</protein>
<keyword evidence="2" id="KW-1185">Reference proteome</keyword>
<dbReference type="EMBL" id="LNIX01000007">
    <property type="protein sequence ID" value="OXA51365.1"/>
    <property type="molecule type" value="Genomic_DNA"/>
</dbReference>
<name>A0A226E0T9_FOLCA</name>
<evidence type="ECO:0000313" key="1">
    <source>
        <dbReference type="EMBL" id="OXA51365.1"/>
    </source>
</evidence>